<dbReference type="PANTHER" id="PTHR34075:SF5">
    <property type="entry name" value="BLR3430 PROTEIN"/>
    <property type="match status" value="1"/>
</dbReference>
<sequence>MTEPAPLRPGTDRDSAAWWELVRRHRLAVQRCTGCALLRFPAREYCPACRSRSWEWRDCAGTGRVAGWTVTHRAFHPAFAGQVPYTVLCVALDDGPGLRCWGRLVGAGPDALAADLPVEAVFTDAEPSLTLVDWRPAAPPH</sequence>
<accession>A0A7W8QSJ7</accession>
<dbReference type="SUPFAM" id="SSF50249">
    <property type="entry name" value="Nucleic acid-binding proteins"/>
    <property type="match status" value="1"/>
</dbReference>
<feature type="domain" description="ChsH2 rubredoxin-like zinc ribbon" evidence="2">
    <location>
        <begin position="19"/>
        <end position="55"/>
    </location>
</feature>
<dbReference type="Proteomes" id="UP000572635">
    <property type="component" value="Unassembled WGS sequence"/>
</dbReference>
<dbReference type="PANTHER" id="PTHR34075">
    <property type="entry name" value="BLR3430 PROTEIN"/>
    <property type="match status" value="1"/>
</dbReference>
<evidence type="ECO:0000313" key="3">
    <source>
        <dbReference type="EMBL" id="MBB5435123.1"/>
    </source>
</evidence>
<dbReference type="Pfam" id="PF12172">
    <property type="entry name" value="zf-ChsH2"/>
    <property type="match status" value="1"/>
</dbReference>
<evidence type="ECO:0000259" key="1">
    <source>
        <dbReference type="Pfam" id="PF01796"/>
    </source>
</evidence>
<proteinExistence type="predicted"/>
<organism evidence="3 4">
    <name type="scientific">Nocardiopsis composta</name>
    <dbReference type="NCBI Taxonomy" id="157465"/>
    <lineage>
        <taxon>Bacteria</taxon>
        <taxon>Bacillati</taxon>
        <taxon>Actinomycetota</taxon>
        <taxon>Actinomycetes</taxon>
        <taxon>Streptosporangiales</taxon>
        <taxon>Nocardiopsidaceae</taxon>
        <taxon>Nocardiopsis</taxon>
    </lineage>
</organism>
<protein>
    <submittedName>
        <fullName evidence="3">Uncharacterized protein</fullName>
    </submittedName>
</protein>
<dbReference type="AlphaFoldDB" id="A0A7W8QSJ7"/>
<comment type="caution">
    <text evidence="3">The sequence shown here is derived from an EMBL/GenBank/DDBJ whole genome shotgun (WGS) entry which is preliminary data.</text>
</comment>
<dbReference type="InterPro" id="IPR012340">
    <property type="entry name" value="NA-bd_OB-fold"/>
</dbReference>
<name>A0A7W8QSJ7_9ACTN</name>
<evidence type="ECO:0000313" key="4">
    <source>
        <dbReference type="Proteomes" id="UP000572635"/>
    </source>
</evidence>
<dbReference type="InterPro" id="IPR002878">
    <property type="entry name" value="ChsH2_C"/>
</dbReference>
<dbReference type="InterPro" id="IPR022002">
    <property type="entry name" value="ChsH2_Znr"/>
</dbReference>
<feature type="domain" description="ChsH2 C-terminal OB-fold" evidence="1">
    <location>
        <begin position="56"/>
        <end position="122"/>
    </location>
</feature>
<dbReference type="RefSeq" id="WP_184396578.1">
    <property type="nucleotide sequence ID" value="NZ_BAAAJD010000149.1"/>
</dbReference>
<dbReference type="EMBL" id="JACHDB010000001">
    <property type="protein sequence ID" value="MBB5435123.1"/>
    <property type="molecule type" value="Genomic_DNA"/>
</dbReference>
<evidence type="ECO:0000259" key="2">
    <source>
        <dbReference type="Pfam" id="PF12172"/>
    </source>
</evidence>
<dbReference type="InterPro" id="IPR052513">
    <property type="entry name" value="Thioester_dehydratase-like"/>
</dbReference>
<dbReference type="Pfam" id="PF01796">
    <property type="entry name" value="OB_ChsH2_C"/>
    <property type="match status" value="1"/>
</dbReference>
<keyword evidence="4" id="KW-1185">Reference proteome</keyword>
<reference evidence="3 4" key="1">
    <citation type="submission" date="2020-08" db="EMBL/GenBank/DDBJ databases">
        <title>Sequencing the genomes of 1000 actinobacteria strains.</title>
        <authorList>
            <person name="Klenk H.-P."/>
        </authorList>
    </citation>
    <scope>NUCLEOTIDE SEQUENCE [LARGE SCALE GENOMIC DNA]</scope>
    <source>
        <strain evidence="3 4">DSM 44551</strain>
    </source>
</reference>
<dbReference type="Gene3D" id="6.10.30.10">
    <property type="match status" value="1"/>
</dbReference>
<gene>
    <name evidence="3" type="ORF">HDA36_005207</name>
</gene>